<evidence type="ECO:0000313" key="1">
    <source>
        <dbReference type="EMBL" id="EFH84095.1"/>
    </source>
</evidence>
<name>D6TUM7_KTERA</name>
<proteinExistence type="predicted"/>
<comment type="caution">
    <text evidence="1">The sequence shown here is derived from an EMBL/GenBank/DDBJ whole genome shotgun (WGS) entry which is preliminary data.</text>
</comment>
<reference evidence="1 2" key="1">
    <citation type="journal article" date="2011" name="Stand. Genomic Sci.">
        <title>Non-contiguous finished genome sequence and contextual data of the filamentous soil bacterium Ktedonobacter racemifer type strain (SOSP1-21).</title>
        <authorList>
            <person name="Chang Y.J."/>
            <person name="Land M."/>
            <person name="Hauser L."/>
            <person name="Chertkov O."/>
            <person name="Del Rio T.G."/>
            <person name="Nolan M."/>
            <person name="Copeland A."/>
            <person name="Tice H."/>
            <person name="Cheng J.F."/>
            <person name="Lucas S."/>
            <person name="Han C."/>
            <person name="Goodwin L."/>
            <person name="Pitluck S."/>
            <person name="Ivanova N."/>
            <person name="Ovchinikova G."/>
            <person name="Pati A."/>
            <person name="Chen A."/>
            <person name="Palaniappan K."/>
            <person name="Mavromatis K."/>
            <person name="Liolios K."/>
            <person name="Brettin T."/>
            <person name="Fiebig A."/>
            <person name="Rohde M."/>
            <person name="Abt B."/>
            <person name="Goker M."/>
            <person name="Detter J.C."/>
            <person name="Woyke T."/>
            <person name="Bristow J."/>
            <person name="Eisen J.A."/>
            <person name="Markowitz V."/>
            <person name="Hugenholtz P."/>
            <person name="Kyrpides N.C."/>
            <person name="Klenk H.P."/>
            <person name="Lapidus A."/>
        </authorList>
    </citation>
    <scope>NUCLEOTIDE SEQUENCE [LARGE SCALE GENOMIC DNA]</scope>
    <source>
        <strain evidence="2">DSM 44963</strain>
    </source>
</reference>
<dbReference type="EMBL" id="ADVG01000003">
    <property type="protein sequence ID" value="EFH84095.1"/>
    <property type="molecule type" value="Genomic_DNA"/>
</dbReference>
<gene>
    <name evidence="1" type="ORF">Krac_5113</name>
</gene>
<dbReference type="AlphaFoldDB" id="D6TUM7"/>
<keyword evidence="2" id="KW-1185">Reference proteome</keyword>
<sequence length="106" mass="12350">MILLSASKHYAPNLVKRHIRDCGTIFDRVRVHWSIHAEMSYFVRLCMDYEDSNWFKPDGIWFKVAKRRFVVEQEHATECFPLELAAVALLSQVASQASELLCYFAP</sequence>
<dbReference type="InParanoid" id="D6TUM7"/>
<accession>D6TUM7</accession>
<protein>
    <submittedName>
        <fullName evidence="1">Uncharacterized protein</fullName>
    </submittedName>
</protein>
<evidence type="ECO:0000313" key="2">
    <source>
        <dbReference type="Proteomes" id="UP000004508"/>
    </source>
</evidence>
<dbReference type="Proteomes" id="UP000004508">
    <property type="component" value="Unassembled WGS sequence"/>
</dbReference>
<organism evidence="1 2">
    <name type="scientific">Ktedonobacter racemifer DSM 44963</name>
    <dbReference type="NCBI Taxonomy" id="485913"/>
    <lineage>
        <taxon>Bacteria</taxon>
        <taxon>Bacillati</taxon>
        <taxon>Chloroflexota</taxon>
        <taxon>Ktedonobacteria</taxon>
        <taxon>Ktedonobacterales</taxon>
        <taxon>Ktedonobacteraceae</taxon>
        <taxon>Ktedonobacter</taxon>
    </lineage>
</organism>